<organism evidence="1 2">
    <name type="scientific">Dendryphion nanum</name>
    <dbReference type="NCBI Taxonomy" id="256645"/>
    <lineage>
        <taxon>Eukaryota</taxon>
        <taxon>Fungi</taxon>
        <taxon>Dikarya</taxon>
        <taxon>Ascomycota</taxon>
        <taxon>Pezizomycotina</taxon>
        <taxon>Dothideomycetes</taxon>
        <taxon>Pleosporomycetidae</taxon>
        <taxon>Pleosporales</taxon>
        <taxon>Torulaceae</taxon>
        <taxon>Dendryphion</taxon>
    </lineage>
</organism>
<accession>A0A9P9D2X3</accession>
<dbReference type="PANTHER" id="PTHR36057:SF1">
    <property type="entry name" value="LIPOPROTEIN LIPID ATTACHMENT SITE-LIKE PROTEIN, PUTATIVE (DUF1223)-RELATED"/>
    <property type="match status" value="1"/>
</dbReference>
<gene>
    <name evidence="1" type="ORF">B0J11DRAFT_446822</name>
</gene>
<dbReference type="EMBL" id="JAGMWT010000021">
    <property type="protein sequence ID" value="KAH7112485.1"/>
    <property type="molecule type" value="Genomic_DNA"/>
</dbReference>
<sequence>MAAIINTIKSLFRRKQNVPLVCSISLDEDGHPIAEDPSHKHTAACFIDFEPLAVVELFQSQGCQACPPAVPDIQEAAKHPNLLLLTYNVTIFDHLGWKDTFAKSAWDQRQRAYVKKWQRTSLFTPQVVVNGAADGSGAGGKGAVEDIVRQARGFHSAMDWHIYLDANDTEIRIDTDRAEVEAHDILVVLYHDGEETVKIGKGPNKGKKLKHRNVVKDIIKIGEWHGGDLTLQLPVPKSSMQAHENAVVLVQAGSGGPIVAAVNI</sequence>
<dbReference type="SUPFAM" id="SSF52833">
    <property type="entry name" value="Thioredoxin-like"/>
    <property type="match status" value="1"/>
</dbReference>
<comment type="caution">
    <text evidence="1">The sequence shown here is derived from an EMBL/GenBank/DDBJ whole genome shotgun (WGS) entry which is preliminary data.</text>
</comment>
<dbReference type="PANTHER" id="PTHR36057">
    <property type="match status" value="1"/>
</dbReference>
<proteinExistence type="predicted"/>
<dbReference type="Proteomes" id="UP000700596">
    <property type="component" value="Unassembled WGS sequence"/>
</dbReference>
<evidence type="ECO:0000313" key="1">
    <source>
        <dbReference type="EMBL" id="KAH7112485.1"/>
    </source>
</evidence>
<dbReference type="InterPro" id="IPR010634">
    <property type="entry name" value="DUF1223"/>
</dbReference>
<dbReference type="InterPro" id="IPR036249">
    <property type="entry name" value="Thioredoxin-like_sf"/>
</dbReference>
<dbReference type="OrthoDB" id="938668at2759"/>
<dbReference type="AlphaFoldDB" id="A0A9P9D2X3"/>
<protein>
    <submittedName>
        <fullName evidence="1">Thioredoxin-like protein</fullName>
    </submittedName>
</protein>
<dbReference type="Pfam" id="PF06764">
    <property type="entry name" value="DUF1223"/>
    <property type="match status" value="1"/>
</dbReference>
<name>A0A9P9D2X3_9PLEO</name>
<keyword evidence="2" id="KW-1185">Reference proteome</keyword>
<reference evidence="1" key="1">
    <citation type="journal article" date="2021" name="Nat. Commun.">
        <title>Genetic determinants of endophytism in the Arabidopsis root mycobiome.</title>
        <authorList>
            <person name="Mesny F."/>
            <person name="Miyauchi S."/>
            <person name="Thiergart T."/>
            <person name="Pickel B."/>
            <person name="Atanasova L."/>
            <person name="Karlsson M."/>
            <person name="Huettel B."/>
            <person name="Barry K.W."/>
            <person name="Haridas S."/>
            <person name="Chen C."/>
            <person name="Bauer D."/>
            <person name="Andreopoulos W."/>
            <person name="Pangilinan J."/>
            <person name="LaButti K."/>
            <person name="Riley R."/>
            <person name="Lipzen A."/>
            <person name="Clum A."/>
            <person name="Drula E."/>
            <person name="Henrissat B."/>
            <person name="Kohler A."/>
            <person name="Grigoriev I.V."/>
            <person name="Martin F.M."/>
            <person name="Hacquard S."/>
        </authorList>
    </citation>
    <scope>NUCLEOTIDE SEQUENCE</scope>
    <source>
        <strain evidence="1">MPI-CAGE-CH-0243</strain>
    </source>
</reference>
<evidence type="ECO:0000313" key="2">
    <source>
        <dbReference type="Proteomes" id="UP000700596"/>
    </source>
</evidence>